<dbReference type="GO" id="GO:0016491">
    <property type="term" value="F:oxidoreductase activity"/>
    <property type="evidence" value="ECO:0007669"/>
    <property type="project" value="InterPro"/>
</dbReference>
<dbReference type="SUPFAM" id="SSF51905">
    <property type="entry name" value="FAD/NAD(P)-binding domain"/>
    <property type="match status" value="1"/>
</dbReference>
<protein>
    <submittedName>
        <fullName evidence="2">FAD-dependent oxidoreductase</fullName>
    </submittedName>
</protein>
<evidence type="ECO:0000313" key="2">
    <source>
        <dbReference type="EMBL" id="PHQ16527.1"/>
    </source>
</evidence>
<dbReference type="Gene3D" id="3.90.660.10">
    <property type="match status" value="1"/>
</dbReference>
<dbReference type="Proteomes" id="UP000231409">
    <property type="component" value="Unassembled WGS sequence"/>
</dbReference>
<dbReference type="Gene3D" id="3.50.50.60">
    <property type="entry name" value="FAD/NAD(P)-binding domain"/>
    <property type="match status" value="1"/>
</dbReference>
<accession>A0A2G1UPU1</accession>
<dbReference type="PRINTS" id="PR00419">
    <property type="entry name" value="ADXRDTASE"/>
</dbReference>
<evidence type="ECO:0000259" key="1">
    <source>
        <dbReference type="Pfam" id="PF01593"/>
    </source>
</evidence>
<proteinExistence type="predicted"/>
<dbReference type="InterPro" id="IPR036188">
    <property type="entry name" value="FAD/NAD-bd_sf"/>
</dbReference>
<dbReference type="AlphaFoldDB" id="A0A2G1UPU1"/>
<comment type="caution">
    <text evidence="2">The sequence shown here is derived from an EMBL/GenBank/DDBJ whole genome shotgun (WGS) entry which is preliminary data.</text>
</comment>
<gene>
    <name evidence="2" type="ORF">CLH61_03085</name>
</gene>
<organism evidence="2 3">
    <name type="scientific">Marinobacter profundi</name>
    <dbReference type="NCBI Taxonomy" id="2666256"/>
    <lineage>
        <taxon>Bacteria</taxon>
        <taxon>Pseudomonadati</taxon>
        <taxon>Pseudomonadota</taxon>
        <taxon>Gammaproteobacteria</taxon>
        <taxon>Pseudomonadales</taxon>
        <taxon>Marinobacteraceae</taxon>
        <taxon>Marinobacter</taxon>
    </lineage>
</organism>
<keyword evidence="3" id="KW-1185">Reference proteome</keyword>
<dbReference type="PANTHER" id="PTHR16128:SF5">
    <property type="entry name" value="FAD_NAD(P)-BINDING OXIDOREDUCTASE FAMILY PROTEIN"/>
    <property type="match status" value="1"/>
</dbReference>
<name>A0A2G1UPU1_9GAMM</name>
<sequence length="344" mass="37085">MKTVNTQQPVIRQVAIVGSGLAGLTAARRLQEAGTEVTVFEKSRGPGGRLAAKRVTGGSADIGAQYFTIRNPRFREFLHQHAGEDVFAPWQGRLVYETATGATEPFHSALRYVGVPRMTAISRALAEGLTLHAGVRIARMDRDSAGSWTLTDTAGEMFGPFDGVIVTAPPAQAYDLLHDSELSGLAAAIEPHLAGMQACWTVVAHYPGSLGLGYQGVQSRDPVLGWAANNSSKPGRDGDGEWWVLHGTPEWSHQNRDLSGEDVTRQLLTAFTRVCSVSAEPDELVSHRWLYARSVTAAGPGHLTDHRLAVGIVGDWLQGGRVEGAFDSAESLIRDWREAGLVTR</sequence>
<dbReference type="Pfam" id="PF13450">
    <property type="entry name" value="NAD_binding_8"/>
    <property type="match status" value="1"/>
</dbReference>
<feature type="domain" description="Amine oxidase" evidence="1">
    <location>
        <begin position="118"/>
        <end position="329"/>
    </location>
</feature>
<dbReference type="PANTHER" id="PTHR16128">
    <property type="entry name" value="FAD/NAD(P)-BINDING OXIDOREDUCTASE FAMILY PROTEIN"/>
    <property type="match status" value="1"/>
</dbReference>
<dbReference type="EMBL" id="NTFH01000004">
    <property type="protein sequence ID" value="PHQ16527.1"/>
    <property type="molecule type" value="Genomic_DNA"/>
</dbReference>
<reference evidence="2 3" key="1">
    <citation type="submission" date="2017-09" db="EMBL/GenBank/DDBJ databases">
        <title>The draft genome sequences of Marinobacter sp. PWS21.</title>
        <authorList>
            <person name="Cao J."/>
        </authorList>
    </citation>
    <scope>NUCLEOTIDE SEQUENCE [LARGE SCALE GENOMIC DNA]</scope>
    <source>
        <strain evidence="2 3">PWS21</strain>
    </source>
</reference>
<dbReference type="Pfam" id="PF01593">
    <property type="entry name" value="Amino_oxidase"/>
    <property type="match status" value="1"/>
</dbReference>
<dbReference type="InterPro" id="IPR002937">
    <property type="entry name" value="Amino_oxidase"/>
</dbReference>
<evidence type="ECO:0000313" key="3">
    <source>
        <dbReference type="Proteomes" id="UP000231409"/>
    </source>
</evidence>